<feature type="region of interest" description="Disordered" evidence="1">
    <location>
        <begin position="103"/>
        <end position="127"/>
    </location>
</feature>
<name>A0A0C2T6F1_AMAMK</name>
<reference evidence="2 3" key="1">
    <citation type="submission" date="2014-04" db="EMBL/GenBank/DDBJ databases">
        <title>Evolutionary Origins and Diversification of the Mycorrhizal Mutualists.</title>
        <authorList>
            <consortium name="DOE Joint Genome Institute"/>
            <consortium name="Mycorrhizal Genomics Consortium"/>
            <person name="Kohler A."/>
            <person name="Kuo A."/>
            <person name="Nagy L.G."/>
            <person name="Floudas D."/>
            <person name="Copeland A."/>
            <person name="Barry K.W."/>
            <person name="Cichocki N."/>
            <person name="Veneault-Fourrey C."/>
            <person name="LaButti K."/>
            <person name="Lindquist E.A."/>
            <person name="Lipzen A."/>
            <person name="Lundell T."/>
            <person name="Morin E."/>
            <person name="Murat C."/>
            <person name="Riley R."/>
            <person name="Ohm R."/>
            <person name="Sun H."/>
            <person name="Tunlid A."/>
            <person name="Henrissat B."/>
            <person name="Grigoriev I.V."/>
            <person name="Hibbett D.S."/>
            <person name="Martin F."/>
        </authorList>
    </citation>
    <scope>NUCLEOTIDE SEQUENCE [LARGE SCALE GENOMIC DNA]</scope>
    <source>
        <strain evidence="2 3">Koide BX008</strain>
    </source>
</reference>
<organism evidence="2 3">
    <name type="scientific">Amanita muscaria (strain Koide BX008)</name>
    <dbReference type="NCBI Taxonomy" id="946122"/>
    <lineage>
        <taxon>Eukaryota</taxon>
        <taxon>Fungi</taxon>
        <taxon>Dikarya</taxon>
        <taxon>Basidiomycota</taxon>
        <taxon>Agaricomycotina</taxon>
        <taxon>Agaricomycetes</taxon>
        <taxon>Agaricomycetidae</taxon>
        <taxon>Agaricales</taxon>
        <taxon>Pluteineae</taxon>
        <taxon>Amanitaceae</taxon>
        <taxon>Amanita</taxon>
    </lineage>
</organism>
<feature type="region of interest" description="Disordered" evidence="1">
    <location>
        <begin position="43"/>
        <end position="82"/>
    </location>
</feature>
<feature type="compositionally biased region" description="Basic and acidic residues" evidence="1">
    <location>
        <begin position="103"/>
        <end position="124"/>
    </location>
</feature>
<proteinExistence type="predicted"/>
<accession>A0A0C2T6F1</accession>
<dbReference type="Proteomes" id="UP000054549">
    <property type="component" value="Unassembled WGS sequence"/>
</dbReference>
<dbReference type="InParanoid" id="A0A0C2T6F1"/>
<keyword evidence="3" id="KW-1185">Reference proteome</keyword>
<feature type="compositionally biased region" description="Basic and acidic residues" evidence="1">
    <location>
        <begin position="46"/>
        <end position="60"/>
    </location>
</feature>
<evidence type="ECO:0000313" key="2">
    <source>
        <dbReference type="EMBL" id="KIL62159.1"/>
    </source>
</evidence>
<dbReference type="HOGENOM" id="CLU_1906228_0_0_1"/>
<dbReference type="EMBL" id="KN818274">
    <property type="protein sequence ID" value="KIL62159.1"/>
    <property type="molecule type" value="Genomic_DNA"/>
</dbReference>
<sequence>MGSRGSNCFLVSSLLAVFEKKMTLAGCQRLMCQKRKEYMNPSFMRFDSEHPPMPESEEQHTWSGCVLSTPDPARSQKRFSGGLTEHTPYTPCYSCELPDPRVQRAKVQEHTGKKEKRRETHLRSIDPPLLLLV</sequence>
<gene>
    <name evidence="2" type="ORF">M378DRAFT_800709</name>
</gene>
<protein>
    <submittedName>
        <fullName evidence="2">Uncharacterized protein</fullName>
    </submittedName>
</protein>
<dbReference type="AlphaFoldDB" id="A0A0C2T6F1"/>
<evidence type="ECO:0000256" key="1">
    <source>
        <dbReference type="SAM" id="MobiDB-lite"/>
    </source>
</evidence>
<evidence type="ECO:0000313" key="3">
    <source>
        <dbReference type="Proteomes" id="UP000054549"/>
    </source>
</evidence>